<feature type="region of interest" description="Disordered" evidence="1">
    <location>
        <begin position="37"/>
        <end position="67"/>
    </location>
</feature>
<dbReference type="SUPFAM" id="SSF54106">
    <property type="entry name" value="LysM domain"/>
    <property type="match status" value="1"/>
</dbReference>
<dbReference type="SMART" id="SM00257">
    <property type="entry name" value="LysM"/>
    <property type="match status" value="1"/>
</dbReference>
<dbReference type="AlphaFoldDB" id="A0AAU7JII0"/>
<feature type="compositionally biased region" description="Low complexity" evidence="1">
    <location>
        <begin position="240"/>
        <end position="262"/>
    </location>
</feature>
<organism evidence="3">
    <name type="scientific">Alsobacter sp. KACC 23698</name>
    <dbReference type="NCBI Taxonomy" id="3149229"/>
    <lineage>
        <taxon>Bacteria</taxon>
        <taxon>Pseudomonadati</taxon>
        <taxon>Pseudomonadota</taxon>
        <taxon>Alphaproteobacteria</taxon>
        <taxon>Hyphomicrobiales</taxon>
        <taxon>Alsobacteraceae</taxon>
        <taxon>Alsobacter</taxon>
    </lineage>
</organism>
<feature type="compositionally biased region" description="Low complexity" evidence="1">
    <location>
        <begin position="37"/>
        <end position="52"/>
    </location>
</feature>
<dbReference type="InterPro" id="IPR018392">
    <property type="entry name" value="LysM"/>
</dbReference>
<dbReference type="EMBL" id="CP157484">
    <property type="protein sequence ID" value="XBO40125.1"/>
    <property type="molecule type" value="Genomic_DNA"/>
</dbReference>
<feature type="region of interest" description="Disordered" evidence="1">
    <location>
        <begin position="221"/>
        <end position="263"/>
    </location>
</feature>
<evidence type="ECO:0000256" key="1">
    <source>
        <dbReference type="SAM" id="MobiDB-lite"/>
    </source>
</evidence>
<feature type="region of interest" description="Disordered" evidence="1">
    <location>
        <begin position="366"/>
        <end position="410"/>
    </location>
</feature>
<dbReference type="PROSITE" id="PS51782">
    <property type="entry name" value="LYSM"/>
    <property type="match status" value="1"/>
</dbReference>
<dbReference type="InterPro" id="IPR052196">
    <property type="entry name" value="Bact_Kbp"/>
</dbReference>
<accession>A0AAU7JII0</accession>
<dbReference type="Pfam" id="PF01476">
    <property type="entry name" value="LysM"/>
    <property type="match status" value="1"/>
</dbReference>
<feature type="compositionally biased region" description="Low complexity" evidence="1">
    <location>
        <begin position="97"/>
        <end position="118"/>
    </location>
</feature>
<name>A0AAU7JII0_9HYPH</name>
<protein>
    <submittedName>
        <fullName evidence="3">LysM peptidoglycan-binding domain-containing protein</fullName>
    </submittedName>
</protein>
<dbReference type="PANTHER" id="PTHR34700:SF4">
    <property type="entry name" value="PHAGE-LIKE ELEMENT PBSX PROTEIN XKDP"/>
    <property type="match status" value="1"/>
</dbReference>
<feature type="compositionally biased region" description="Gly residues" evidence="1">
    <location>
        <begin position="53"/>
        <end position="64"/>
    </location>
</feature>
<evidence type="ECO:0000259" key="2">
    <source>
        <dbReference type="PROSITE" id="PS51782"/>
    </source>
</evidence>
<feature type="domain" description="LysM" evidence="2">
    <location>
        <begin position="420"/>
        <end position="469"/>
    </location>
</feature>
<evidence type="ECO:0000313" key="3">
    <source>
        <dbReference type="EMBL" id="XBO40125.1"/>
    </source>
</evidence>
<dbReference type="Gene3D" id="2.60.40.10">
    <property type="entry name" value="Immunoglobulins"/>
    <property type="match status" value="1"/>
</dbReference>
<feature type="region of interest" description="Disordered" evidence="1">
    <location>
        <begin position="97"/>
        <end position="119"/>
    </location>
</feature>
<feature type="compositionally biased region" description="Low complexity" evidence="1">
    <location>
        <begin position="375"/>
        <end position="399"/>
    </location>
</feature>
<reference evidence="3" key="1">
    <citation type="submission" date="2024-05" db="EMBL/GenBank/DDBJ databases">
        <authorList>
            <person name="Kim S."/>
            <person name="Heo J."/>
            <person name="Choi H."/>
            <person name="Choi Y."/>
            <person name="Kwon S.-W."/>
            <person name="Kim Y."/>
        </authorList>
    </citation>
    <scope>NUCLEOTIDE SEQUENCE</scope>
    <source>
        <strain evidence="3">KACC 23698</strain>
    </source>
</reference>
<gene>
    <name evidence="3" type="ORF">ABEG18_04915</name>
</gene>
<dbReference type="InterPro" id="IPR036779">
    <property type="entry name" value="LysM_dom_sf"/>
</dbReference>
<dbReference type="RefSeq" id="WP_406856980.1">
    <property type="nucleotide sequence ID" value="NZ_CP157484.1"/>
</dbReference>
<sequence length="475" mass="46909">MLGWIKIAALLGGVAFLGGLIAVFGLPSNLARNAPPAADVPAVAPSPGAAPSAGGGSSPGGASAGGTMVTVPPVASMAPAGQAPVAQPSAGQQVAAAPAGSVPASGPAASLAAPAAPADSTVPSFDIVRVEPAGDAVIAGRGVPGAVVELLRNGQVHDRAQVDASGHFAMVPPRLPPGAQDLTLAVTPPGGKRELSTQSVTVSVPDKPNGEVIVALASPDKPTQILSRTPPASPAPNAPPGALAPGQVASAGGTAAAPSGGPRSRVLLSTVEADETGKFFATGQAAPGASVRLYLNDTFLATAKAAPDGKWSFTIARGLEHGVYRVRVDDVDAAADGKVLSRAEAPFDYTARVASLANSGAVAAVTPAPAPAPSPDASAPGDAARPGPASRPGEPAKPGEAGGHQVASADGANVVVPEIRTTLVARGDSLWRISKKTYGSGLRYTVIYDANQQQIRDADLIYPGQMFVIPGQKQP</sequence>
<dbReference type="InterPro" id="IPR013783">
    <property type="entry name" value="Ig-like_fold"/>
</dbReference>
<proteinExistence type="predicted"/>
<dbReference type="Gene3D" id="3.10.350.10">
    <property type="entry name" value="LysM domain"/>
    <property type="match status" value="1"/>
</dbReference>
<dbReference type="PANTHER" id="PTHR34700">
    <property type="entry name" value="POTASSIUM BINDING PROTEIN KBP"/>
    <property type="match status" value="1"/>
</dbReference>
<dbReference type="CDD" id="cd00118">
    <property type="entry name" value="LysM"/>
    <property type="match status" value="1"/>
</dbReference>